<dbReference type="Proteomes" id="UP001075354">
    <property type="component" value="Chromosome 5"/>
</dbReference>
<dbReference type="Pfam" id="PF16066">
    <property type="entry name" value="DUF4808"/>
    <property type="match status" value="1"/>
</dbReference>
<dbReference type="PANTHER" id="PTHR21104:SF1">
    <property type="entry name" value="FIBRONECTIN TYPE III DOMAIN-CONTAINING PROTEIN"/>
    <property type="match status" value="1"/>
</dbReference>
<evidence type="ECO:0000259" key="3">
    <source>
        <dbReference type="Pfam" id="PF16066"/>
    </source>
</evidence>
<dbReference type="InterPro" id="IPR032073">
    <property type="entry name" value="FNDC5_C"/>
</dbReference>
<feature type="compositionally biased region" description="Basic and acidic residues" evidence="1">
    <location>
        <begin position="394"/>
        <end position="411"/>
    </location>
</feature>
<proteinExistence type="predicted"/>
<name>A0AAV7XQV0_9NEOP</name>
<feature type="transmembrane region" description="Helical" evidence="2">
    <location>
        <begin position="180"/>
        <end position="198"/>
    </location>
</feature>
<dbReference type="EMBL" id="JAPTSV010000005">
    <property type="protein sequence ID" value="KAJ1527697.1"/>
    <property type="molecule type" value="Genomic_DNA"/>
</dbReference>
<evidence type="ECO:0000256" key="2">
    <source>
        <dbReference type="SAM" id="Phobius"/>
    </source>
</evidence>
<evidence type="ECO:0000313" key="5">
    <source>
        <dbReference type="Proteomes" id="UP001075354"/>
    </source>
</evidence>
<keyword evidence="2" id="KW-0472">Membrane</keyword>
<keyword evidence="2" id="KW-0812">Transmembrane</keyword>
<comment type="caution">
    <text evidence="4">The sequence shown here is derived from an EMBL/GenBank/DDBJ whole genome shotgun (WGS) entry which is preliminary data.</text>
</comment>
<feature type="region of interest" description="Disordered" evidence="1">
    <location>
        <begin position="29"/>
        <end position="118"/>
    </location>
</feature>
<accession>A0AAV7XQV0</accession>
<keyword evidence="5" id="KW-1185">Reference proteome</keyword>
<protein>
    <recommendedName>
        <fullName evidence="3">Fibronectin type III domain-containing protein</fullName>
    </recommendedName>
</protein>
<dbReference type="AlphaFoldDB" id="A0AAV7XQV0"/>
<evidence type="ECO:0000313" key="4">
    <source>
        <dbReference type="EMBL" id="KAJ1527697.1"/>
    </source>
</evidence>
<feature type="domain" description="Fibronectin type III" evidence="3">
    <location>
        <begin position="174"/>
        <end position="298"/>
    </location>
</feature>
<gene>
    <name evidence="4" type="ORF">ONE63_007656</name>
</gene>
<feature type="region of interest" description="Disordered" evidence="1">
    <location>
        <begin position="378"/>
        <end position="411"/>
    </location>
</feature>
<organism evidence="4 5">
    <name type="scientific">Megalurothrips usitatus</name>
    <name type="common">bean blossom thrips</name>
    <dbReference type="NCBI Taxonomy" id="439358"/>
    <lineage>
        <taxon>Eukaryota</taxon>
        <taxon>Metazoa</taxon>
        <taxon>Ecdysozoa</taxon>
        <taxon>Arthropoda</taxon>
        <taxon>Hexapoda</taxon>
        <taxon>Insecta</taxon>
        <taxon>Pterygota</taxon>
        <taxon>Neoptera</taxon>
        <taxon>Paraneoptera</taxon>
        <taxon>Thysanoptera</taxon>
        <taxon>Terebrantia</taxon>
        <taxon>Thripoidea</taxon>
        <taxon>Thripidae</taxon>
        <taxon>Megalurothrips</taxon>
    </lineage>
</organism>
<dbReference type="PANTHER" id="PTHR21104">
    <property type="entry name" value="FIBRONECTIN TYPE III DOMAIN-CONTAINING PROTEIN"/>
    <property type="match status" value="1"/>
</dbReference>
<reference evidence="4" key="1">
    <citation type="submission" date="2022-12" db="EMBL/GenBank/DDBJ databases">
        <title>Chromosome-level genome assembly of the bean flower thrips Megalurothrips usitatus.</title>
        <authorList>
            <person name="Ma L."/>
            <person name="Liu Q."/>
            <person name="Li H."/>
            <person name="Cai W."/>
        </authorList>
    </citation>
    <scope>NUCLEOTIDE SEQUENCE</scope>
    <source>
        <strain evidence="4">Cailab_2022a</strain>
    </source>
</reference>
<keyword evidence="2" id="KW-1133">Transmembrane helix</keyword>
<evidence type="ECO:0000256" key="1">
    <source>
        <dbReference type="SAM" id="MobiDB-lite"/>
    </source>
</evidence>
<sequence>MAPTPLNVNLTADGSGAAEGAAGTAGAAAAAPVPGVPGGPGASGFPASGVQQRTEQGPWHFGGHYPAPAAAPAPAPPPLSSGHHRVRAQHAERDAYPDTYPGQYEFAVNPPPVHRKPPPPVPPYPGTEHLYNSYPDAMVVKDVGVPGAPGVAVPPGPPGSPLGGPGGPGGAAIVVRAEEALLVLLVLVLWVAAIALFFNRWGKIRMLEPYQPKFQQHRQSCALVDISGTTQHHRLSKLNLHALGEPVMLTGPPGPAARAQLLRPRQNSVFVGGSPTMLTALHNPPRKVKSAMDLQTLVLSEHEPAIGPLGPMGASASVLPTLAAHASPGVRRASHVPVGSVPLGAIRHHASFSHASFSEQPSCSHHRLGLGGGLGGGLASAAGPSTSPGGGAADRPDRLASMDRYSHSSNV</sequence>
<feature type="compositionally biased region" description="Pro residues" evidence="1">
    <location>
        <begin position="69"/>
        <end position="79"/>
    </location>
</feature>